<evidence type="ECO:0000313" key="4">
    <source>
        <dbReference type="Proteomes" id="UP000373149"/>
    </source>
</evidence>
<sequence length="357" mass="37847">MRTTPRRHRSTAALVVATALATTVAGCSAAGGGSDSKTLVVSSFPFGSEELTKAVIEPFEKKTGYKVELDTGNNATRLTRLEAAGGRADVDVMLISDYYAALGQSKGLFQKFGAKDVPNMSKLSSFAVDEAYDGPAYTYQLNGTLYRTDKLDAKTAADWAVYGDKKYAKKTALPDISVTSGQLTVSGVGETYGSGPYDIDAAYAKLGSWGPHTLQFYSSSTEVTNLLTQGEIVAAPAISAFATSLIQSGEPVSWVAPSKGKYMATNRMMIPKDAKNLKAAYAFIDYYLSAEAQTQAAKVIGDMPVNPDATIPSVLGKVAGKAATDPVGAGFRTLDPGTVVKNRDTWVERFAREVSSK</sequence>
<protein>
    <submittedName>
        <fullName evidence="3">ABC transporter substrate-binding protein</fullName>
    </submittedName>
</protein>
<dbReference type="AlphaFoldDB" id="A0A5N8X813"/>
<dbReference type="GO" id="GO:0030976">
    <property type="term" value="F:thiamine pyrophosphate binding"/>
    <property type="evidence" value="ECO:0007669"/>
    <property type="project" value="TreeGrafter"/>
</dbReference>
<dbReference type="PANTHER" id="PTHR30006">
    <property type="entry name" value="THIAMINE-BINDING PERIPLASMIC PROTEIN-RELATED"/>
    <property type="match status" value="1"/>
</dbReference>
<dbReference type="GO" id="GO:0015888">
    <property type="term" value="P:thiamine transport"/>
    <property type="evidence" value="ECO:0007669"/>
    <property type="project" value="TreeGrafter"/>
</dbReference>
<evidence type="ECO:0000256" key="1">
    <source>
        <dbReference type="ARBA" id="ARBA00022729"/>
    </source>
</evidence>
<dbReference type="CDD" id="cd13589">
    <property type="entry name" value="PBP2_polyamine_RpCGA009"/>
    <property type="match status" value="1"/>
</dbReference>
<dbReference type="Gene3D" id="3.40.190.10">
    <property type="entry name" value="Periplasmic binding protein-like II"/>
    <property type="match status" value="2"/>
</dbReference>
<keyword evidence="1 2" id="KW-0732">Signal</keyword>
<dbReference type="EMBL" id="VMNX01000530">
    <property type="protein sequence ID" value="MPY55611.1"/>
    <property type="molecule type" value="Genomic_DNA"/>
</dbReference>
<organism evidence="3 4">
    <name type="scientific">Streptomyces acidicola</name>
    <dbReference type="NCBI Taxonomy" id="2596892"/>
    <lineage>
        <taxon>Bacteria</taxon>
        <taxon>Bacillati</taxon>
        <taxon>Actinomycetota</taxon>
        <taxon>Actinomycetes</taxon>
        <taxon>Kitasatosporales</taxon>
        <taxon>Streptomycetaceae</taxon>
        <taxon>Streptomyces</taxon>
    </lineage>
</organism>
<dbReference type="Pfam" id="PF13416">
    <property type="entry name" value="SBP_bac_8"/>
    <property type="match status" value="1"/>
</dbReference>
<dbReference type="InterPro" id="IPR006059">
    <property type="entry name" value="SBP"/>
</dbReference>
<dbReference type="RefSeq" id="WP_152870946.1">
    <property type="nucleotide sequence ID" value="NZ_VMNX01000530.1"/>
</dbReference>
<comment type="caution">
    <text evidence="3">The sequence shown here is derived from an EMBL/GenBank/DDBJ whole genome shotgun (WGS) entry which is preliminary data.</text>
</comment>
<dbReference type="PANTHER" id="PTHR30006:SF2">
    <property type="entry name" value="ABC TRANSPORTER SUBSTRATE-BINDING PROTEIN"/>
    <property type="match status" value="1"/>
</dbReference>
<dbReference type="SUPFAM" id="SSF53850">
    <property type="entry name" value="Periplasmic binding protein-like II"/>
    <property type="match status" value="1"/>
</dbReference>
<evidence type="ECO:0000313" key="3">
    <source>
        <dbReference type="EMBL" id="MPY55611.1"/>
    </source>
</evidence>
<reference evidence="3 4" key="1">
    <citation type="submission" date="2019-09" db="EMBL/GenBank/DDBJ databases">
        <authorList>
            <person name="Duangmal K."/>
            <person name="Teo W.F.A."/>
            <person name="Lipun K."/>
        </authorList>
    </citation>
    <scope>NUCLEOTIDE SEQUENCE [LARGE SCALE GENOMIC DNA]</scope>
    <source>
        <strain evidence="3 4">K1PN6</strain>
    </source>
</reference>
<keyword evidence="4" id="KW-1185">Reference proteome</keyword>
<dbReference type="PROSITE" id="PS51257">
    <property type="entry name" value="PROKAR_LIPOPROTEIN"/>
    <property type="match status" value="1"/>
</dbReference>
<dbReference type="GO" id="GO:0030288">
    <property type="term" value="C:outer membrane-bounded periplasmic space"/>
    <property type="evidence" value="ECO:0007669"/>
    <property type="project" value="TreeGrafter"/>
</dbReference>
<evidence type="ECO:0000256" key="2">
    <source>
        <dbReference type="SAM" id="SignalP"/>
    </source>
</evidence>
<dbReference type="GO" id="GO:0030975">
    <property type="term" value="F:thiamine binding"/>
    <property type="evidence" value="ECO:0007669"/>
    <property type="project" value="TreeGrafter"/>
</dbReference>
<dbReference type="Proteomes" id="UP000373149">
    <property type="component" value="Unassembled WGS sequence"/>
</dbReference>
<feature type="chain" id="PRO_5038535204" evidence="2">
    <location>
        <begin position="30"/>
        <end position="357"/>
    </location>
</feature>
<name>A0A5N8X813_9ACTN</name>
<accession>A0A5N8X813</accession>
<gene>
    <name evidence="3" type="ORF">FPZ41_46615</name>
</gene>
<feature type="signal peptide" evidence="2">
    <location>
        <begin position="1"/>
        <end position="29"/>
    </location>
</feature>
<proteinExistence type="predicted"/>